<dbReference type="Proteomes" id="UP000199159">
    <property type="component" value="Unassembled WGS sequence"/>
</dbReference>
<accession>A0A1H0X1Y7</accession>
<dbReference type="Pfam" id="PF06949">
    <property type="entry name" value="DUF1292"/>
    <property type="match status" value="1"/>
</dbReference>
<evidence type="ECO:0000313" key="2">
    <source>
        <dbReference type="Proteomes" id="UP000199159"/>
    </source>
</evidence>
<proteinExistence type="predicted"/>
<gene>
    <name evidence="1" type="ORF">SAMN05216565_1248</name>
</gene>
<protein>
    <recommendedName>
        <fullName evidence="3">DUF1292 domain-containing protein</fullName>
    </recommendedName>
</protein>
<sequence>MENEEIRDSVTIEDENGNEKEYHIEALFDMEEDSYALLRDGEETVLMRIEEEDSEQYLVGIDDPTEKNLILDAYQIAVEAAPADH</sequence>
<dbReference type="AlphaFoldDB" id="A0A1H0X1Y7"/>
<dbReference type="OrthoDB" id="2382047at2"/>
<evidence type="ECO:0008006" key="3">
    <source>
        <dbReference type="Google" id="ProtNLM"/>
    </source>
</evidence>
<dbReference type="InterPro" id="IPR009711">
    <property type="entry name" value="UPF0473"/>
</dbReference>
<evidence type="ECO:0000313" key="1">
    <source>
        <dbReference type="EMBL" id="SDP96953.1"/>
    </source>
</evidence>
<reference evidence="2" key="1">
    <citation type="submission" date="2016-10" db="EMBL/GenBank/DDBJ databases">
        <authorList>
            <person name="Varghese N."/>
            <person name="Submissions S."/>
        </authorList>
    </citation>
    <scope>NUCLEOTIDE SEQUENCE [LARGE SCALE GENOMIC DNA]</scope>
    <source>
        <strain evidence="2">IBRC-M10078</strain>
    </source>
</reference>
<dbReference type="EMBL" id="FNJU01000024">
    <property type="protein sequence ID" value="SDP96953.1"/>
    <property type="molecule type" value="Genomic_DNA"/>
</dbReference>
<name>A0A1H0X1Y7_9BACI</name>
<keyword evidence="2" id="KW-1185">Reference proteome</keyword>
<dbReference type="RefSeq" id="WP_090859848.1">
    <property type="nucleotide sequence ID" value="NZ_FNJU01000024.1"/>
</dbReference>
<organism evidence="1 2">
    <name type="scientific">Litchfieldia salsa</name>
    <dbReference type="NCBI Taxonomy" id="930152"/>
    <lineage>
        <taxon>Bacteria</taxon>
        <taxon>Bacillati</taxon>
        <taxon>Bacillota</taxon>
        <taxon>Bacilli</taxon>
        <taxon>Bacillales</taxon>
        <taxon>Bacillaceae</taxon>
        <taxon>Litchfieldia</taxon>
    </lineage>
</organism>
<dbReference type="STRING" id="930152.SAMN05216565_1248"/>